<keyword evidence="3" id="KW-0805">Transcription regulation</keyword>
<dbReference type="SMART" id="SM00448">
    <property type="entry name" value="REC"/>
    <property type="match status" value="1"/>
</dbReference>
<dbReference type="InterPro" id="IPR036388">
    <property type="entry name" value="WH-like_DNA-bd_sf"/>
</dbReference>
<dbReference type="SUPFAM" id="SSF52172">
    <property type="entry name" value="CheY-like"/>
    <property type="match status" value="1"/>
</dbReference>
<evidence type="ECO:0000313" key="11">
    <source>
        <dbReference type="Proteomes" id="UP001361239"/>
    </source>
</evidence>
<gene>
    <name evidence="10" type="ORF">WG901_19635</name>
</gene>
<dbReference type="CDD" id="cd00383">
    <property type="entry name" value="trans_reg_C"/>
    <property type="match status" value="2"/>
</dbReference>
<dbReference type="InterPro" id="IPR011006">
    <property type="entry name" value="CheY-like_superfamily"/>
</dbReference>
<evidence type="ECO:0000256" key="4">
    <source>
        <dbReference type="ARBA" id="ARBA00023125"/>
    </source>
</evidence>
<sequence length="344" mass="37450">METPQTKILIVDDEPSVRSAISDYLAREGFHVLEAGDGVAMRRVLDEHAVAIVLLDVMLPGEDGLSLAQSLADRQNVGVIMISALGSEADRIAGLEFGADDYLPKPVSPRELLARIRALQRRFKSAGVNPPGGLLFEFAGWQLDAVRRVLRDPGGVLTSLSDGEFGLLLAFVEHPQRALSRDELLHLARGSDSDAFDRAIDTQVSRLRQKLHGAAGEEVIRTLRGEGYMFLPPVTLAAAGDAPPPQALPGTNEIRIDPRACEASVGGRRLDLTFSEFALLAVLVEAKGNVVEKDALSREVLGRPWRSFDRSIDVHVSNLRNKLSPFPAISIETIRRVGYKLVNS</sequence>
<organism evidence="10 11">
    <name type="scientific">Novosphingobium anseongense</name>
    <dbReference type="NCBI Taxonomy" id="3133436"/>
    <lineage>
        <taxon>Bacteria</taxon>
        <taxon>Pseudomonadati</taxon>
        <taxon>Pseudomonadota</taxon>
        <taxon>Alphaproteobacteria</taxon>
        <taxon>Sphingomonadales</taxon>
        <taxon>Sphingomonadaceae</taxon>
        <taxon>Novosphingobium</taxon>
    </lineage>
</organism>
<keyword evidence="11" id="KW-1185">Reference proteome</keyword>
<dbReference type="Gene3D" id="6.10.250.690">
    <property type="match status" value="1"/>
</dbReference>
<feature type="domain" description="Response regulatory" evidence="8">
    <location>
        <begin position="7"/>
        <end position="120"/>
    </location>
</feature>
<dbReference type="Pfam" id="PF00486">
    <property type="entry name" value="Trans_reg_C"/>
    <property type="match status" value="2"/>
</dbReference>
<evidence type="ECO:0000259" key="8">
    <source>
        <dbReference type="PROSITE" id="PS50110"/>
    </source>
</evidence>
<dbReference type="PANTHER" id="PTHR48111:SF4">
    <property type="entry name" value="DNA-BINDING DUAL TRANSCRIPTIONAL REGULATOR OMPR"/>
    <property type="match status" value="1"/>
</dbReference>
<dbReference type="Gene3D" id="3.40.50.2300">
    <property type="match status" value="1"/>
</dbReference>
<dbReference type="Proteomes" id="UP001361239">
    <property type="component" value="Unassembled WGS sequence"/>
</dbReference>
<feature type="domain" description="OmpR/PhoB-type" evidence="9">
    <location>
        <begin position="133"/>
        <end position="232"/>
    </location>
</feature>
<evidence type="ECO:0000256" key="6">
    <source>
        <dbReference type="PROSITE-ProRule" id="PRU00169"/>
    </source>
</evidence>
<keyword evidence="2" id="KW-0902">Two-component regulatory system</keyword>
<dbReference type="PROSITE" id="PS50110">
    <property type="entry name" value="RESPONSE_REGULATORY"/>
    <property type="match status" value="1"/>
</dbReference>
<dbReference type="Pfam" id="PF00072">
    <property type="entry name" value="Response_reg"/>
    <property type="match status" value="1"/>
</dbReference>
<evidence type="ECO:0000256" key="3">
    <source>
        <dbReference type="ARBA" id="ARBA00023015"/>
    </source>
</evidence>
<name>A0ABU8S0Q2_9SPHN</name>
<dbReference type="SMART" id="SM00862">
    <property type="entry name" value="Trans_reg_C"/>
    <property type="match status" value="2"/>
</dbReference>
<dbReference type="Gene3D" id="1.10.10.10">
    <property type="entry name" value="Winged helix-like DNA-binding domain superfamily/Winged helix DNA-binding domain"/>
    <property type="match status" value="2"/>
</dbReference>
<feature type="DNA-binding region" description="OmpR/PhoB-type" evidence="7">
    <location>
        <begin position="133"/>
        <end position="232"/>
    </location>
</feature>
<dbReference type="InterPro" id="IPR016032">
    <property type="entry name" value="Sig_transdc_resp-reg_C-effctor"/>
</dbReference>
<keyword evidence="4 7" id="KW-0238">DNA-binding</keyword>
<proteinExistence type="predicted"/>
<dbReference type="PROSITE" id="PS51755">
    <property type="entry name" value="OMPR_PHOB"/>
    <property type="match status" value="2"/>
</dbReference>
<reference evidence="10 11" key="1">
    <citation type="submission" date="2024-03" db="EMBL/GenBank/DDBJ databases">
        <authorList>
            <person name="Jo J.-H."/>
        </authorList>
    </citation>
    <scope>NUCLEOTIDE SEQUENCE [LARGE SCALE GENOMIC DNA]</scope>
    <source>
        <strain evidence="10 11">PS1R-30</strain>
    </source>
</reference>
<evidence type="ECO:0000256" key="1">
    <source>
        <dbReference type="ARBA" id="ARBA00022553"/>
    </source>
</evidence>
<accession>A0ABU8S0Q2</accession>
<keyword evidence="1 6" id="KW-0597">Phosphoprotein</keyword>
<dbReference type="InterPro" id="IPR001867">
    <property type="entry name" value="OmpR/PhoB-type_DNA-bd"/>
</dbReference>
<evidence type="ECO:0000256" key="5">
    <source>
        <dbReference type="ARBA" id="ARBA00023163"/>
    </source>
</evidence>
<comment type="caution">
    <text evidence="10">The sequence shown here is derived from an EMBL/GenBank/DDBJ whole genome shotgun (WGS) entry which is preliminary data.</text>
</comment>
<evidence type="ECO:0000256" key="7">
    <source>
        <dbReference type="PROSITE-ProRule" id="PRU01091"/>
    </source>
</evidence>
<feature type="domain" description="OmpR/PhoB-type" evidence="9">
    <location>
        <begin position="246"/>
        <end position="343"/>
    </location>
</feature>
<evidence type="ECO:0000313" key="10">
    <source>
        <dbReference type="EMBL" id="MEJ5978875.1"/>
    </source>
</evidence>
<protein>
    <submittedName>
        <fullName evidence="10">Winged-helix domain-containing protein</fullName>
    </submittedName>
</protein>
<evidence type="ECO:0000259" key="9">
    <source>
        <dbReference type="PROSITE" id="PS51755"/>
    </source>
</evidence>
<dbReference type="RefSeq" id="WP_339588810.1">
    <property type="nucleotide sequence ID" value="NZ_JBBHJZ010000004.1"/>
</dbReference>
<keyword evidence="5" id="KW-0804">Transcription</keyword>
<evidence type="ECO:0000256" key="2">
    <source>
        <dbReference type="ARBA" id="ARBA00023012"/>
    </source>
</evidence>
<dbReference type="InterPro" id="IPR001789">
    <property type="entry name" value="Sig_transdc_resp-reg_receiver"/>
</dbReference>
<dbReference type="PANTHER" id="PTHR48111">
    <property type="entry name" value="REGULATOR OF RPOS"/>
    <property type="match status" value="1"/>
</dbReference>
<dbReference type="EMBL" id="JBBHJZ010000004">
    <property type="protein sequence ID" value="MEJ5978875.1"/>
    <property type="molecule type" value="Genomic_DNA"/>
</dbReference>
<dbReference type="SUPFAM" id="SSF46894">
    <property type="entry name" value="C-terminal effector domain of the bipartite response regulators"/>
    <property type="match status" value="2"/>
</dbReference>
<feature type="modified residue" description="4-aspartylphosphate" evidence="6">
    <location>
        <position position="56"/>
    </location>
</feature>
<feature type="DNA-binding region" description="OmpR/PhoB-type" evidence="7">
    <location>
        <begin position="246"/>
        <end position="343"/>
    </location>
</feature>
<dbReference type="InterPro" id="IPR039420">
    <property type="entry name" value="WalR-like"/>
</dbReference>